<name>A0ABD1M475_9FABA</name>
<organism evidence="2 3">
    <name type="scientific">Flemingia macrophylla</name>
    <dbReference type="NCBI Taxonomy" id="520843"/>
    <lineage>
        <taxon>Eukaryota</taxon>
        <taxon>Viridiplantae</taxon>
        <taxon>Streptophyta</taxon>
        <taxon>Embryophyta</taxon>
        <taxon>Tracheophyta</taxon>
        <taxon>Spermatophyta</taxon>
        <taxon>Magnoliopsida</taxon>
        <taxon>eudicotyledons</taxon>
        <taxon>Gunneridae</taxon>
        <taxon>Pentapetalae</taxon>
        <taxon>rosids</taxon>
        <taxon>fabids</taxon>
        <taxon>Fabales</taxon>
        <taxon>Fabaceae</taxon>
        <taxon>Papilionoideae</taxon>
        <taxon>50 kb inversion clade</taxon>
        <taxon>NPAAA clade</taxon>
        <taxon>indigoferoid/millettioid clade</taxon>
        <taxon>Phaseoleae</taxon>
        <taxon>Flemingia</taxon>
    </lineage>
</organism>
<dbReference type="AlphaFoldDB" id="A0ABD1M475"/>
<evidence type="ECO:0000313" key="2">
    <source>
        <dbReference type="EMBL" id="KAL2330581.1"/>
    </source>
</evidence>
<feature type="domain" description="DM8" evidence="1">
    <location>
        <begin position="76"/>
        <end position="112"/>
    </location>
</feature>
<comment type="caution">
    <text evidence="2">The sequence shown here is derived from an EMBL/GenBank/DDBJ whole genome shotgun (WGS) entry which is preliminary data.</text>
</comment>
<dbReference type="Proteomes" id="UP001603857">
    <property type="component" value="Unassembled WGS sequence"/>
</dbReference>
<evidence type="ECO:0000313" key="3">
    <source>
        <dbReference type="Proteomes" id="UP001603857"/>
    </source>
</evidence>
<dbReference type="Pfam" id="PF24472">
    <property type="entry name" value="ARM_KDM8_N"/>
    <property type="match status" value="1"/>
</dbReference>
<reference evidence="2 3" key="1">
    <citation type="submission" date="2024-08" db="EMBL/GenBank/DDBJ databases">
        <title>Insights into the chromosomal genome structure of Flemingia macrophylla.</title>
        <authorList>
            <person name="Ding Y."/>
            <person name="Zhao Y."/>
            <person name="Bi W."/>
            <person name="Wu M."/>
            <person name="Zhao G."/>
            <person name="Gong Y."/>
            <person name="Li W."/>
            <person name="Zhang P."/>
        </authorList>
    </citation>
    <scope>NUCLEOTIDE SEQUENCE [LARGE SCALE GENOMIC DNA]</scope>
    <source>
        <strain evidence="2">DYQJB</strain>
        <tissue evidence="2">Leaf</tissue>
    </source>
</reference>
<evidence type="ECO:0000259" key="1">
    <source>
        <dbReference type="Pfam" id="PF24472"/>
    </source>
</evidence>
<gene>
    <name evidence="2" type="ORF">Fmac_018162</name>
</gene>
<protein>
    <recommendedName>
        <fullName evidence="1">DM8 domain-containing protein</fullName>
    </recommendedName>
</protein>
<keyword evidence="3" id="KW-1185">Reference proteome</keyword>
<proteinExistence type="predicted"/>
<dbReference type="InterPro" id="IPR056520">
    <property type="entry name" value="ARM_KDM8_N"/>
</dbReference>
<sequence length="112" mass="12714">MLDHLIFEYNRSNFDFYCNTCCFGRLVKRWLFNFAGVPSSYLDIHEINAIPGFVLSQLGVDCVEIFALGVAIVAQRVSMECFHMACHHNANNDFRVALRILDLGIIKGVTLL</sequence>
<dbReference type="EMBL" id="JBGMDY010000006">
    <property type="protein sequence ID" value="KAL2330581.1"/>
    <property type="molecule type" value="Genomic_DNA"/>
</dbReference>
<accession>A0ABD1M475</accession>